<dbReference type="InterPro" id="IPR012338">
    <property type="entry name" value="Beta-lactam/transpept-like"/>
</dbReference>
<evidence type="ECO:0000313" key="2">
    <source>
        <dbReference type="EMBL" id="AEM45116.1"/>
    </source>
</evidence>
<accession>G3CRD3</accession>
<dbReference type="PANTHER" id="PTHR43319">
    <property type="entry name" value="BETA-LACTAMASE-RELATED"/>
    <property type="match status" value="1"/>
</dbReference>
<feature type="domain" description="Beta-lactamase-related" evidence="1">
    <location>
        <begin position="16"/>
        <end position="361"/>
    </location>
</feature>
<dbReference type="InterPro" id="IPR001466">
    <property type="entry name" value="Beta-lactam-related"/>
</dbReference>
<dbReference type="SUPFAM" id="SSF56601">
    <property type="entry name" value="beta-lactamase/transpeptidase-like"/>
    <property type="match status" value="1"/>
</dbReference>
<reference evidence="2" key="1">
    <citation type="journal article" date="2011" name="FEMS Microbiol. Ecol.">
        <title>Identification of novel lipolytic genes and gene families by screening of metagenomic libraries derived from soil samples of the German Biodiversity Exploratories.</title>
        <authorList>
            <person name="Nacke H."/>
            <person name="Will C."/>
            <person name="Herzog S."/>
            <person name="Nowka B."/>
            <person name="Engelhaupt M."/>
            <person name="Daniel R."/>
        </authorList>
    </citation>
    <scope>NUCLEOTIDE SEQUENCE</scope>
</reference>
<dbReference type="EMBL" id="HQ156907">
    <property type="protein sequence ID" value="AEM45116.1"/>
    <property type="molecule type" value="Genomic_DNA"/>
</dbReference>
<sequence length="384" mass="41140">MTTTEATLSMKVQDLLQDQIRRGTQLGTQVCAYRDGEMIVDTWAGEIGPDDSRPVHADTLFPSFSTTKGVAATALHILADRGIIDYQAPVAKYWPEFAANGKGAITVAQAMSHQSGLHTAPPNDVSLDWDRAIDFIANGVPAWEPGTATGYHALTYAWVVGGIVQGASGRHIKDVIQEDIARPLRVEGEMYVGIPDGIEDRLAWLQNPEPPTAEQVAANPMAQLPEDHDFFKAMPRTGGLNFNDMEVRKACIPSANGHFTARALAKMYAALANGGEVDGVRLVSPERIALMSTIQVDTPDRVIFMPIKKSIGFFNGGVTMGQHGATGPRESAFGHPGAGGSIAFADPEAGLSIAVTINKMMSTLQAEGPTFEICELIRMELGVN</sequence>
<evidence type="ECO:0000259" key="1">
    <source>
        <dbReference type="Pfam" id="PF00144"/>
    </source>
</evidence>
<dbReference type="InterPro" id="IPR052907">
    <property type="entry name" value="Beta-lactamase/esterase"/>
</dbReference>
<dbReference type="AlphaFoldDB" id="G3CRD3"/>
<name>G3CRD3_9ZZZZ</name>
<protein>
    <recommendedName>
        <fullName evidence="1">Beta-lactamase-related domain-containing protein</fullName>
    </recommendedName>
</protein>
<organism evidence="2">
    <name type="scientific">uncultured organism</name>
    <dbReference type="NCBI Taxonomy" id="155900"/>
    <lineage>
        <taxon>unclassified sequences</taxon>
        <taxon>environmental samples</taxon>
    </lineage>
</organism>
<dbReference type="Pfam" id="PF00144">
    <property type="entry name" value="Beta-lactamase"/>
    <property type="match status" value="1"/>
</dbReference>
<dbReference type="Gene3D" id="3.40.710.10">
    <property type="entry name" value="DD-peptidase/beta-lactamase superfamily"/>
    <property type="match status" value="1"/>
</dbReference>
<proteinExistence type="predicted"/>
<dbReference type="PANTHER" id="PTHR43319:SF3">
    <property type="entry name" value="BETA-LACTAMASE-RELATED DOMAIN-CONTAINING PROTEIN"/>
    <property type="match status" value="1"/>
</dbReference>